<dbReference type="PANTHER" id="PTHR42951:SF4">
    <property type="entry name" value="ACYL-COENZYME A THIOESTERASE MBLAC2"/>
    <property type="match status" value="1"/>
</dbReference>
<dbReference type="AlphaFoldDB" id="A0A0M0G059"/>
<dbReference type="EMBL" id="LGUE01000008">
    <property type="protein sequence ID" value="KON83199.1"/>
    <property type="molecule type" value="Genomic_DNA"/>
</dbReference>
<dbReference type="SMART" id="SM00849">
    <property type="entry name" value="Lactamase_B"/>
    <property type="match status" value="1"/>
</dbReference>
<dbReference type="SUPFAM" id="SSF56281">
    <property type="entry name" value="Metallo-hydrolase/oxidoreductase"/>
    <property type="match status" value="1"/>
</dbReference>
<dbReference type="STRING" id="189381.GCA_900166615_00123"/>
<evidence type="ECO:0000259" key="1">
    <source>
        <dbReference type="SMART" id="SM00849"/>
    </source>
</evidence>
<gene>
    <name evidence="2" type="ORF">AF331_20470</name>
</gene>
<reference evidence="3" key="1">
    <citation type="submission" date="2015-07" db="EMBL/GenBank/DDBJ databases">
        <title>Fjat-14235 jcm11544.</title>
        <authorList>
            <person name="Liu B."/>
            <person name="Wang J."/>
            <person name="Zhu Y."/>
            <person name="Liu G."/>
            <person name="Chen Q."/>
            <person name="Chen Z."/>
            <person name="Lan J."/>
            <person name="Che J."/>
            <person name="Ge C."/>
            <person name="Shi H."/>
            <person name="Pan Z."/>
            <person name="Liu X."/>
        </authorList>
    </citation>
    <scope>NUCLEOTIDE SEQUENCE [LARGE SCALE GENOMIC DNA]</scope>
    <source>
        <strain evidence="3">JCM 11544</strain>
    </source>
</reference>
<sequence length="268" mass="30743">MLFKQYACESEQSGVRLFECRQEAFGVKLNCYAFAAGNVLIDTGSHSLRHHFRPFIDEVNPELVMITHHHEDHTGNASYCNSKGIPVLMNPLYHKECTEKANYPFYRRMFWGKRPAFQSEALPEVIHSGRDVFKVISTPGHAADHVSFLNESTGHLFSGDLYVSPKTKIVLREESIPAIIRSIREILTYDFDEMFCCHAGYVKNGKKAMKLKLEYLTKIKEKVTALHHEGLGVNEIQQTMFPKKYPIMSFSRGEWDSKHIVSSILEEL</sequence>
<name>A0A0M0G059_9BACI</name>
<dbReference type="Pfam" id="PF00753">
    <property type="entry name" value="Lactamase_B"/>
    <property type="match status" value="1"/>
</dbReference>
<dbReference type="OrthoDB" id="235784at2"/>
<dbReference type="RefSeq" id="WP_053429821.1">
    <property type="nucleotide sequence ID" value="NZ_JAMQJB010000005.1"/>
</dbReference>
<protein>
    <submittedName>
        <fullName evidence="2">Beta-lactamase</fullName>
    </submittedName>
</protein>
<dbReference type="PATRIC" id="fig|189381.12.peg.3633"/>
<dbReference type="PANTHER" id="PTHR42951">
    <property type="entry name" value="METALLO-BETA-LACTAMASE DOMAIN-CONTAINING"/>
    <property type="match status" value="1"/>
</dbReference>
<comment type="caution">
    <text evidence="2">The sequence shown here is derived from an EMBL/GenBank/DDBJ whole genome shotgun (WGS) entry which is preliminary data.</text>
</comment>
<dbReference type="Gene3D" id="3.60.15.10">
    <property type="entry name" value="Ribonuclease Z/Hydroxyacylglutathione hydrolase-like"/>
    <property type="match status" value="1"/>
</dbReference>
<evidence type="ECO:0000313" key="2">
    <source>
        <dbReference type="EMBL" id="KON83199.1"/>
    </source>
</evidence>
<dbReference type="InterPro" id="IPR050855">
    <property type="entry name" value="NDM-1-like"/>
</dbReference>
<accession>A0A0M0G059</accession>
<keyword evidence="3" id="KW-1185">Reference proteome</keyword>
<feature type="domain" description="Metallo-beta-lactamase" evidence="1">
    <location>
        <begin position="28"/>
        <end position="198"/>
    </location>
</feature>
<dbReference type="Proteomes" id="UP000037405">
    <property type="component" value="Unassembled WGS sequence"/>
</dbReference>
<dbReference type="InterPro" id="IPR036866">
    <property type="entry name" value="RibonucZ/Hydroxyglut_hydro"/>
</dbReference>
<dbReference type="InterPro" id="IPR001279">
    <property type="entry name" value="Metallo-B-lactamas"/>
</dbReference>
<proteinExistence type="predicted"/>
<organism evidence="2 3">
    <name type="scientific">Rossellomorea marisflavi</name>
    <dbReference type="NCBI Taxonomy" id="189381"/>
    <lineage>
        <taxon>Bacteria</taxon>
        <taxon>Bacillati</taxon>
        <taxon>Bacillota</taxon>
        <taxon>Bacilli</taxon>
        <taxon>Bacillales</taxon>
        <taxon>Bacillaceae</taxon>
        <taxon>Rossellomorea</taxon>
    </lineage>
</organism>
<evidence type="ECO:0000313" key="3">
    <source>
        <dbReference type="Proteomes" id="UP000037405"/>
    </source>
</evidence>